<dbReference type="Pfam" id="PF00011">
    <property type="entry name" value="HSP20"/>
    <property type="match status" value="1"/>
</dbReference>
<dbReference type="SUPFAM" id="SSF49764">
    <property type="entry name" value="HSP20-like chaperones"/>
    <property type="match status" value="1"/>
</dbReference>
<evidence type="ECO:0000256" key="1">
    <source>
        <dbReference type="PROSITE-ProRule" id="PRU00285"/>
    </source>
</evidence>
<evidence type="ECO:0000313" key="4">
    <source>
        <dbReference type="EMBL" id="SFS65827.1"/>
    </source>
</evidence>
<name>A0A1I6RM84_9FLAO</name>
<dbReference type="InterPro" id="IPR002068">
    <property type="entry name" value="A-crystallin/Hsp20_dom"/>
</dbReference>
<gene>
    <name evidence="4" type="ORF">SAMN04487906_1167</name>
</gene>
<dbReference type="PANTHER" id="PTHR11527">
    <property type="entry name" value="HEAT-SHOCK PROTEIN 20 FAMILY MEMBER"/>
    <property type="match status" value="1"/>
</dbReference>
<reference evidence="4 5" key="1">
    <citation type="submission" date="2016-10" db="EMBL/GenBank/DDBJ databases">
        <authorList>
            <person name="de Groot N.N."/>
        </authorList>
    </citation>
    <scope>NUCLEOTIDE SEQUENCE [LARGE SCALE GENOMIC DNA]</scope>
    <source>
        <strain evidence="4 5">CGMCC 1.6114</strain>
    </source>
</reference>
<protein>
    <submittedName>
        <fullName evidence="4">HSP20 family protein</fullName>
    </submittedName>
</protein>
<dbReference type="EMBL" id="FPAG01000003">
    <property type="protein sequence ID" value="SFS65827.1"/>
    <property type="molecule type" value="Genomic_DNA"/>
</dbReference>
<evidence type="ECO:0000259" key="3">
    <source>
        <dbReference type="PROSITE" id="PS01031"/>
    </source>
</evidence>
<sequence length="146" mass="17003">MALIKFNNRLPWLNSELSDFFDTDDFFKDAFWTKAMIEQPALNIKESEESFELEMAAPGLSKDDFNISIDDGYLNISAEKKETKEEEEANYTRKEFNYNSFKRSLLLPDSILEDDVDATYNEGLLRIKLNKKEDAKKHTSKTINVK</sequence>
<accession>A0A1I6RM84</accession>
<dbReference type="OrthoDB" id="9814487at2"/>
<dbReference type="CDD" id="cd06464">
    <property type="entry name" value="ACD_sHsps-like"/>
    <property type="match status" value="1"/>
</dbReference>
<proteinExistence type="inferred from homology"/>
<evidence type="ECO:0000256" key="2">
    <source>
        <dbReference type="RuleBase" id="RU003616"/>
    </source>
</evidence>
<feature type="domain" description="SHSP" evidence="3">
    <location>
        <begin position="33"/>
        <end position="146"/>
    </location>
</feature>
<dbReference type="AlphaFoldDB" id="A0A1I6RM84"/>
<dbReference type="PROSITE" id="PS01031">
    <property type="entry name" value="SHSP"/>
    <property type="match status" value="1"/>
</dbReference>
<dbReference type="RefSeq" id="WP_038266207.1">
    <property type="nucleotide sequence ID" value="NZ_FPAG01000003.1"/>
</dbReference>
<comment type="similarity">
    <text evidence="1 2">Belongs to the small heat shock protein (HSP20) family.</text>
</comment>
<dbReference type="InterPro" id="IPR008978">
    <property type="entry name" value="HSP20-like_chaperone"/>
</dbReference>
<evidence type="ECO:0000313" key="5">
    <source>
        <dbReference type="Proteomes" id="UP000183209"/>
    </source>
</evidence>
<dbReference type="InterPro" id="IPR031107">
    <property type="entry name" value="Small_HSP"/>
</dbReference>
<organism evidence="4 5">
    <name type="scientific">Zhouia amylolytica</name>
    <dbReference type="NCBI Taxonomy" id="376730"/>
    <lineage>
        <taxon>Bacteria</taxon>
        <taxon>Pseudomonadati</taxon>
        <taxon>Bacteroidota</taxon>
        <taxon>Flavobacteriia</taxon>
        <taxon>Flavobacteriales</taxon>
        <taxon>Flavobacteriaceae</taxon>
        <taxon>Zhouia</taxon>
    </lineage>
</organism>
<dbReference type="Gene3D" id="2.60.40.790">
    <property type="match status" value="1"/>
</dbReference>
<dbReference type="Proteomes" id="UP000183209">
    <property type="component" value="Unassembled WGS sequence"/>
</dbReference>